<keyword evidence="5 7" id="KW-0472">Membrane</keyword>
<evidence type="ECO:0000259" key="8">
    <source>
        <dbReference type="Pfam" id="PF02096"/>
    </source>
</evidence>
<accession>M3J3R1</accession>
<feature type="transmembrane region" description="Helical" evidence="7">
    <location>
        <begin position="109"/>
        <end position="128"/>
    </location>
</feature>
<dbReference type="Proteomes" id="UP000011777">
    <property type="component" value="Unassembled WGS sequence"/>
</dbReference>
<comment type="subcellular location">
    <subcellularLocation>
        <location evidence="1 6">Membrane</location>
        <topology evidence="1 6">Multi-pass membrane protein</topology>
    </subcellularLocation>
</comment>
<feature type="transmembrane region" description="Helical" evidence="7">
    <location>
        <begin position="50"/>
        <end position="71"/>
    </location>
</feature>
<keyword evidence="3 6" id="KW-0812">Transmembrane</keyword>
<dbReference type="STRING" id="1245528.M3J3R1"/>
<dbReference type="Pfam" id="PF02096">
    <property type="entry name" value="60KD_IMP"/>
    <property type="match status" value="1"/>
</dbReference>
<proteinExistence type="inferred from homology"/>
<dbReference type="EMBL" id="AOGT01001971">
    <property type="protein sequence ID" value="EMG46538.1"/>
    <property type="molecule type" value="Genomic_DNA"/>
</dbReference>
<dbReference type="AlphaFoldDB" id="M3J3R1"/>
<dbReference type="GO" id="GO:0033617">
    <property type="term" value="P:mitochondrial respiratory chain complex IV assembly"/>
    <property type="evidence" value="ECO:0007669"/>
    <property type="project" value="TreeGrafter"/>
</dbReference>
<feature type="domain" description="Membrane insertase YidC/Oxa/ALB C-terminal" evidence="8">
    <location>
        <begin position="33"/>
        <end position="190"/>
    </location>
</feature>
<dbReference type="HOGENOM" id="CLU_1245196_0_0_1"/>
<feature type="transmembrane region" description="Helical" evidence="7">
    <location>
        <begin position="149"/>
        <end position="168"/>
    </location>
</feature>
<feature type="transmembrane region" description="Helical" evidence="7">
    <location>
        <begin position="174"/>
        <end position="198"/>
    </location>
</feature>
<dbReference type="InterPro" id="IPR001708">
    <property type="entry name" value="YidC/ALB3/OXA1/COX18"/>
</dbReference>
<protein>
    <recommendedName>
        <fullName evidence="8">Membrane insertase YidC/Oxa/ALB C-terminal domain-containing protein</fullName>
    </recommendedName>
</protein>
<evidence type="ECO:0000256" key="5">
    <source>
        <dbReference type="ARBA" id="ARBA00023136"/>
    </source>
</evidence>
<dbReference type="GO" id="GO:0005743">
    <property type="term" value="C:mitochondrial inner membrane"/>
    <property type="evidence" value="ECO:0007669"/>
    <property type="project" value="TreeGrafter"/>
</dbReference>
<dbReference type="PANTHER" id="PTHR12428:SF65">
    <property type="entry name" value="CYTOCHROME C OXIDASE ASSEMBLY PROTEIN COX18, MITOCHONDRIAL"/>
    <property type="match status" value="1"/>
</dbReference>
<evidence type="ECO:0000256" key="4">
    <source>
        <dbReference type="ARBA" id="ARBA00022989"/>
    </source>
</evidence>
<evidence type="ECO:0000256" key="7">
    <source>
        <dbReference type="SAM" id="Phobius"/>
    </source>
</evidence>
<dbReference type="PANTHER" id="PTHR12428">
    <property type="entry name" value="OXA1"/>
    <property type="match status" value="1"/>
</dbReference>
<evidence type="ECO:0000256" key="6">
    <source>
        <dbReference type="RuleBase" id="RU003945"/>
    </source>
</evidence>
<evidence type="ECO:0000313" key="9">
    <source>
        <dbReference type="EMBL" id="EMG46538.1"/>
    </source>
</evidence>
<dbReference type="OrthoDB" id="2148490at2759"/>
<dbReference type="eggNOG" id="KOG1239">
    <property type="taxonomic scope" value="Eukaryota"/>
</dbReference>
<evidence type="ECO:0000313" key="10">
    <source>
        <dbReference type="Proteomes" id="UP000011777"/>
    </source>
</evidence>
<comment type="similarity">
    <text evidence="2 6">Belongs to the OXA1/ALB3/YidC family.</text>
</comment>
<comment type="caution">
    <text evidence="9">The sequence shown here is derived from an EMBL/GenBank/DDBJ whole genome shotgun (WGS) entry which is preliminary data.</text>
</comment>
<dbReference type="InterPro" id="IPR028055">
    <property type="entry name" value="YidC/Oxa/ALB_C"/>
</dbReference>
<name>M3J3R1_CANMX</name>
<organism evidence="9 10">
    <name type="scientific">Candida maltosa (strain Xu316)</name>
    <name type="common">Yeast</name>
    <dbReference type="NCBI Taxonomy" id="1245528"/>
    <lineage>
        <taxon>Eukaryota</taxon>
        <taxon>Fungi</taxon>
        <taxon>Dikarya</taxon>
        <taxon>Ascomycota</taxon>
        <taxon>Saccharomycotina</taxon>
        <taxon>Pichiomycetes</taxon>
        <taxon>Debaryomycetaceae</taxon>
        <taxon>Candida/Lodderomyces clade</taxon>
        <taxon>Candida</taxon>
    </lineage>
</organism>
<evidence type="ECO:0000256" key="2">
    <source>
        <dbReference type="ARBA" id="ARBA00009877"/>
    </source>
</evidence>
<evidence type="ECO:0000256" key="1">
    <source>
        <dbReference type="ARBA" id="ARBA00004141"/>
    </source>
</evidence>
<dbReference type="GO" id="GO:0032977">
    <property type="term" value="F:membrane insertase activity"/>
    <property type="evidence" value="ECO:0007669"/>
    <property type="project" value="InterPro"/>
</dbReference>
<reference evidence="9 10" key="1">
    <citation type="submission" date="2013-02" db="EMBL/GenBank/DDBJ databases">
        <title>Genome sequence of Candida maltosa Xu316, a potential industrial strain for xylitol and ethanol production.</title>
        <authorList>
            <person name="Yu J."/>
            <person name="Wang Q."/>
            <person name="Geng X."/>
            <person name="Bao W."/>
            <person name="He P."/>
            <person name="Cai J."/>
        </authorList>
    </citation>
    <scope>NUCLEOTIDE SEQUENCE [LARGE SCALE GENOMIC DNA]</scope>
    <source>
        <strain evidence="10">Xu316</strain>
    </source>
</reference>
<keyword evidence="10" id="KW-1185">Reference proteome</keyword>
<dbReference type="GO" id="GO:0032979">
    <property type="term" value="P:protein insertion into mitochondrial inner membrane from matrix"/>
    <property type="evidence" value="ECO:0007669"/>
    <property type="project" value="TreeGrafter"/>
</dbReference>
<evidence type="ECO:0000256" key="3">
    <source>
        <dbReference type="ARBA" id="ARBA00022692"/>
    </source>
</evidence>
<sequence>MEQAKKDGDFTALQSASTLGNMKHEQILLLSAKEARKRQKELFAKNDVQIWKNFILPAFQVPLWIIMSITMRDLSGWSTWDVTRNKALDPSLYEEGMLWFQDLSVPDPMHVFPVILGLTALCNIEWTLKTLELSRLTKKLKFRPTLADAFGNFTKLSTVFMMAISLHAPAALTVYWISSQLYSLIQNVLMDLLLPISFTPKTRFNYKKSKNPDAANVIN</sequence>
<keyword evidence="4 7" id="KW-1133">Transmembrane helix</keyword>
<gene>
    <name evidence="9" type="ORF">G210_3205</name>
</gene>